<evidence type="ECO:0000256" key="3">
    <source>
        <dbReference type="ARBA" id="ARBA00022692"/>
    </source>
</evidence>
<sequence length="171" mass="19101">MNMVIYFLLLAEVHYEPKNCSPSAPHVKHRWWNARQTTKMEKMIAVGVVWGATNAIMRRGALLWDEALKSSAKPHPRSTLAQKFLISLRNWLKLLSIWQYSIPFLINLSASATFFTILSDSPLSLAVPVTNATTFAATALFAILLGERTHLFRAFLGTALIVLGLCLCINS</sequence>
<evidence type="ECO:0000256" key="5">
    <source>
        <dbReference type="ARBA" id="ARBA00023136"/>
    </source>
</evidence>
<reference evidence="7 8" key="1">
    <citation type="submission" date="2024-01" db="EMBL/GenBank/DDBJ databases">
        <title>The genomes of 5 underutilized Papilionoideae crops provide insights into root nodulation and disease resistance.</title>
        <authorList>
            <person name="Yuan L."/>
        </authorList>
    </citation>
    <scope>NUCLEOTIDE SEQUENCE [LARGE SCALE GENOMIC DNA]</scope>
    <source>
        <strain evidence="7">LY-2023</strain>
        <tissue evidence="7">Leaf</tissue>
    </source>
</reference>
<dbReference type="InterPro" id="IPR018908">
    <property type="entry name" value="TMEM234"/>
</dbReference>
<comment type="similarity">
    <text evidence="2">Belongs to the TMEM234 family.</text>
</comment>
<feature type="transmembrane region" description="Helical" evidence="6">
    <location>
        <begin position="125"/>
        <end position="145"/>
    </location>
</feature>
<evidence type="ECO:0000256" key="6">
    <source>
        <dbReference type="SAM" id="Phobius"/>
    </source>
</evidence>
<dbReference type="Gene3D" id="1.10.3730.20">
    <property type="match status" value="1"/>
</dbReference>
<dbReference type="AlphaFoldDB" id="A0AAN9Q2I4"/>
<protein>
    <recommendedName>
        <fullName evidence="9">Transmembrane protein 234 homolog</fullName>
    </recommendedName>
</protein>
<feature type="transmembrane region" description="Helical" evidence="6">
    <location>
        <begin position="97"/>
        <end position="118"/>
    </location>
</feature>
<evidence type="ECO:0008006" key="9">
    <source>
        <dbReference type="Google" id="ProtNLM"/>
    </source>
</evidence>
<feature type="transmembrane region" description="Helical" evidence="6">
    <location>
        <begin position="151"/>
        <end position="169"/>
    </location>
</feature>
<name>A0AAN9Q2I4_CLITE</name>
<evidence type="ECO:0000256" key="1">
    <source>
        <dbReference type="ARBA" id="ARBA00004141"/>
    </source>
</evidence>
<comment type="caution">
    <text evidence="7">The sequence shown here is derived from an EMBL/GenBank/DDBJ whole genome shotgun (WGS) entry which is preliminary data.</text>
</comment>
<keyword evidence="4 6" id="KW-1133">Transmembrane helix</keyword>
<keyword evidence="8" id="KW-1185">Reference proteome</keyword>
<keyword evidence="5 6" id="KW-0472">Membrane</keyword>
<evidence type="ECO:0000313" key="8">
    <source>
        <dbReference type="Proteomes" id="UP001359559"/>
    </source>
</evidence>
<proteinExistence type="inferred from homology"/>
<organism evidence="7 8">
    <name type="scientific">Clitoria ternatea</name>
    <name type="common">Butterfly pea</name>
    <dbReference type="NCBI Taxonomy" id="43366"/>
    <lineage>
        <taxon>Eukaryota</taxon>
        <taxon>Viridiplantae</taxon>
        <taxon>Streptophyta</taxon>
        <taxon>Embryophyta</taxon>
        <taxon>Tracheophyta</taxon>
        <taxon>Spermatophyta</taxon>
        <taxon>Magnoliopsida</taxon>
        <taxon>eudicotyledons</taxon>
        <taxon>Gunneridae</taxon>
        <taxon>Pentapetalae</taxon>
        <taxon>rosids</taxon>
        <taxon>fabids</taxon>
        <taxon>Fabales</taxon>
        <taxon>Fabaceae</taxon>
        <taxon>Papilionoideae</taxon>
        <taxon>50 kb inversion clade</taxon>
        <taxon>NPAAA clade</taxon>
        <taxon>indigoferoid/millettioid clade</taxon>
        <taxon>Phaseoleae</taxon>
        <taxon>Clitoria</taxon>
    </lineage>
</organism>
<dbReference type="InterPro" id="IPR037185">
    <property type="entry name" value="EmrE-like"/>
</dbReference>
<dbReference type="Pfam" id="PF10639">
    <property type="entry name" value="TMEM234"/>
    <property type="match status" value="1"/>
</dbReference>
<dbReference type="SUPFAM" id="SSF103481">
    <property type="entry name" value="Multidrug resistance efflux transporter EmrE"/>
    <property type="match status" value="1"/>
</dbReference>
<comment type="subcellular location">
    <subcellularLocation>
        <location evidence="1">Membrane</location>
        <topology evidence="1">Multi-pass membrane protein</topology>
    </subcellularLocation>
</comment>
<evidence type="ECO:0000256" key="4">
    <source>
        <dbReference type="ARBA" id="ARBA00022989"/>
    </source>
</evidence>
<gene>
    <name evidence="7" type="ORF">RJT34_04700</name>
</gene>
<accession>A0AAN9Q2I4</accession>
<dbReference type="PANTHER" id="PTHR28668:SF1">
    <property type="entry name" value="TRANSMEMBRANE PROTEIN 234"/>
    <property type="match status" value="1"/>
</dbReference>
<dbReference type="PANTHER" id="PTHR28668">
    <property type="entry name" value="TRANSMEMBRANE PROTEIN 234"/>
    <property type="match status" value="1"/>
</dbReference>
<evidence type="ECO:0000256" key="2">
    <source>
        <dbReference type="ARBA" id="ARBA00005977"/>
    </source>
</evidence>
<dbReference type="Proteomes" id="UP001359559">
    <property type="component" value="Unassembled WGS sequence"/>
</dbReference>
<keyword evidence="3 6" id="KW-0812">Transmembrane</keyword>
<dbReference type="GO" id="GO:0016020">
    <property type="term" value="C:membrane"/>
    <property type="evidence" value="ECO:0007669"/>
    <property type="project" value="UniProtKB-SubCell"/>
</dbReference>
<evidence type="ECO:0000313" key="7">
    <source>
        <dbReference type="EMBL" id="KAK7319971.1"/>
    </source>
</evidence>
<dbReference type="EMBL" id="JAYKXN010000001">
    <property type="protein sequence ID" value="KAK7319971.1"/>
    <property type="molecule type" value="Genomic_DNA"/>
</dbReference>